<evidence type="ECO:0000313" key="2">
    <source>
        <dbReference type="Proteomes" id="UP000179023"/>
    </source>
</evidence>
<evidence type="ECO:0000313" key="1">
    <source>
        <dbReference type="EMBL" id="OGZ99935.1"/>
    </source>
</evidence>
<proteinExistence type="predicted"/>
<dbReference type="Gene3D" id="3.40.50.150">
    <property type="entry name" value="Vaccinia Virus protein VP39"/>
    <property type="match status" value="1"/>
</dbReference>
<dbReference type="EMBL" id="MHQI01000030">
    <property type="protein sequence ID" value="OGZ99935.1"/>
    <property type="molecule type" value="Genomic_DNA"/>
</dbReference>
<dbReference type="CDD" id="cd02440">
    <property type="entry name" value="AdoMet_MTases"/>
    <property type="match status" value="1"/>
</dbReference>
<accession>A0A1G2KKL7</accession>
<dbReference type="Proteomes" id="UP000179023">
    <property type="component" value="Unassembled WGS sequence"/>
</dbReference>
<dbReference type="InterPro" id="IPR029063">
    <property type="entry name" value="SAM-dependent_MTases_sf"/>
</dbReference>
<name>A0A1G2KKL7_9BACT</name>
<dbReference type="Pfam" id="PF13489">
    <property type="entry name" value="Methyltransf_23"/>
    <property type="match status" value="1"/>
</dbReference>
<protein>
    <recommendedName>
        <fullName evidence="3">Methyltransferase type 11 domain-containing protein</fullName>
    </recommendedName>
</protein>
<sequence>MGSINQKAFPQLERGEVARLKDALREKYKEGGTPTADSSLIRSLAIKFFDPKKRVLDVGCANGSLLGFLNSRGYPHTYGADIEDFLTKGRPTEEFRAVDLNFELFPWPKEYFQGVSAVEIYEHLENPFHFVREVARVLGGEGVLILTTPNPHHLFNKLSFLKNGEFYRFSEKNDHITLLTPPVFRKCILKYFTLVETRYWEGEFPYRWFSRFRWPQNRFFGRSVVHVLRKKLCPAIQP</sequence>
<organism evidence="1 2">
    <name type="scientific">Candidatus Sungbacteria bacterium RIFCSPHIGHO2_02_FULL_47_11</name>
    <dbReference type="NCBI Taxonomy" id="1802270"/>
    <lineage>
        <taxon>Bacteria</taxon>
        <taxon>Candidatus Sungiibacteriota</taxon>
    </lineage>
</organism>
<evidence type="ECO:0008006" key="3">
    <source>
        <dbReference type="Google" id="ProtNLM"/>
    </source>
</evidence>
<reference evidence="1 2" key="1">
    <citation type="journal article" date="2016" name="Nat. Commun.">
        <title>Thousands of microbial genomes shed light on interconnected biogeochemical processes in an aquifer system.</title>
        <authorList>
            <person name="Anantharaman K."/>
            <person name="Brown C.T."/>
            <person name="Hug L.A."/>
            <person name="Sharon I."/>
            <person name="Castelle C.J."/>
            <person name="Probst A.J."/>
            <person name="Thomas B.C."/>
            <person name="Singh A."/>
            <person name="Wilkins M.J."/>
            <person name="Karaoz U."/>
            <person name="Brodie E.L."/>
            <person name="Williams K.H."/>
            <person name="Hubbard S.S."/>
            <person name="Banfield J.F."/>
        </authorList>
    </citation>
    <scope>NUCLEOTIDE SEQUENCE [LARGE SCALE GENOMIC DNA]</scope>
</reference>
<dbReference type="STRING" id="1802270.A3C07_02800"/>
<dbReference type="AlphaFoldDB" id="A0A1G2KKL7"/>
<dbReference type="SUPFAM" id="SSF53335">
    <property type="entry name" value="S-adenosyl-L-methionine-dependent methyltransferases"/>
    <property type="match status" value="1"/>
</dbReference>
<gene>
    <name evidence="1" type="ORF">A3C07_02800</name>
</gene>
<comment type="caution">
    <text evidence="1">The sequence shown here is derived from an EMBL/GenBank/DDBJ whole genome shotgun (WGS) entry which is preliminary data.</text>
</comment>